<name>A0AB74UQY8_9GAMM</name>
<dbReference type="RefSeq" id="WP_395116051.1">
    <property type="nucleotide sequence ID" value="NZ_CP170721.1"/>
</dbReference>
<accession>A0AB74UQY8</accession>
<dbReference type="AlphaFoldDB" id="A0AB74UQY8"/>
<dbReference type="EMBL" id="CP170721">
    <property type="protein sequence ID" value="XIA17694.1"/>
    <property type="molecule type" value="Genomic_DNA"/>
</dbReference>
<sequence>MLVALIASDASLVSFFGEQKERIVPRDSLKRSIFEEVTPCVVTAGLCYKSEQGEAAISALLKILESRKIDACIVLAEARMQSNLAIANGSIFPIFFDSELIGASRLNFFHKLISKILRSFSYLLARKEHHLIRLPFRNFNGAELVELRALCWSETEEPTFSDLLDAKIATLGARVRPRRKSKFNRKYVVDDNNRFFDYGHENHARFDTASPHVDTCVLAGKFRFGIRVEELRHYNVSEGEGDHTSVDGIFTNCHGEPTKALSTTHLNMFCNDFF</sequence>
<reference evidence="1" key="1">
    <citation type="submission" date="2024-10" db="EMBL/GenBank/DDBJ databases">
        <authorList>
            <person name="Lesea H.P."/>
            <person name="Kuehl J.V."/>
            <person name="Chandonia J.-M."/>
        </authorList>
    </citation>
    <scope>NUCLEOTIDE SEQUENCE</scope>
    <source>
        <strain evidence="1">FW102-FHT14D07</strain>
    </source>
</reference>
<protein>
    <submittedName>
        <fullName evidence="1">Uncharacterized protein</fullName>
    </submittedName>
</protein>
<organism evidence="1">
    <name type="scientific">Rhodanobacter sp. FW102-FHT14D07</name>
    <dbReference type="NCBI Taxonomy" id="3351462"/>
    <lineage>
        <taxon>Bacteria</taxon>
        <taxon>Pseudomonadati</taxon>
        <taxon>Pseudomonadota</taxon>
        <taxon>Gammaproteobacteria</taxon>
        <taxon>Lysobacterales</taxon>
        <taxon>Rhodanobacteraceae</taxon>
        <taxon>Rhodanobacter</taxon>
    </lineage>
</organism>
<gene>
    <name evidence="1" type="ORF">ACFYG5_14155</name>
</gene>
<proteinExistence type="predicted"/>
<evidence type="ECO:0000313" key="1">
    <source>
        <dbReference type="EMBL" id="XIA17694.1"/>
    </source>
</evidence>